<reference evidence="3" key="2">
    <citation type="journal article" date="2018" name="Plant J.">
        <title>The Sorghum bicolor reference genome: improved assembly, gene annotations, a transcriptome atlas, and signatures of genome organization.</title>
        <authorList>
            <person name="McCormick R.F."/>
            <person name="Truong S.K."/>
            <person name="Sreedasyam A."/>
            <person name="Jenkins J."/>
            <person name="Shu S."/>
            <person name="Sims D."/>
            <person name="Kennedy M."/>
            <person name="Amirebrahimi M."/>
            <person name="Weers B.D."/>
            <person name="McKinley B."/>
            <person name="Mattison A."/>
            <person name="Morishige D.T."/>
            <person name="Grimwood J."/>
            <person name="Schmutz J."/>
            <person name="Mullet J.E."/>
        </authorList>
    </citation>
    <scope>NUCLEOTIDE SEQUENCE [LARGE SCALE GENOMIC DNA]</scope>
    <source>
        <strain evidence="3">cv. BTx623</strain>
    </source>
</reference>
<accession>A0A1B6Q2S8</accession>
<reference evidence="2 3" key="1">
    <citation type="journal article" date="2009" name="Nature">
        <title>The Sorghum bicolor genome and the diversification of grasses.</title>
        <authorList>
            <person name="Paterson A.H."/>
            <person name="Bowers J.E."/>
            <person name="Bruggmann R."/>
            <person name="Dubchak I."/>
            <person name="Grimwood J."/>
            <person name="Gundlach H."/>
            <person name="Haberer G."/>
            <person name="Hellsten U."/>
            <person name="Mitros T."/>
            <person name="Poliakov A."/>
            <person name="Schmutz J."/>
            <person name="Spannagl M."/>
            <person name="Tang H."/>
            <person name="Wang X."/>
            <person name="Wicker T."/>
            <person name="Bharti A.K."/>
            <person name="Chapman J."/>
            <person name="Feltus F.A."/>
            <person name="Gowik U."/>
            <person name="Grigoriev I.V."/>
            <person name="Lyons E."/>
            <person name="Maher C.A."/>
            <person name="Martis M."/>
            <person name="Narechania A."/>
            <person name="Otillar R.P."/>
            <person name="Penning B.W."/>
            <person name="Salamov A.A."/>
            <person name="Wang Y."/>
            <person name="Zhang L."/>
            <person name="Carpita N.C."/>
            <person name="Freeling M."/>
            <person name="Gingle A.R."/>
            <person name="Hash C.T."/>
            <person name="Keller B."/>
            <person name="Klein P."/>
            <person name="Kresovich S."/>
            <person name="McCann M.C."/>
            <person name="Ming R."/>
            <person name="Peterson D.G."/>
            <person name="Mehboob-ur-Rahman"/>
            <person name="Ware D."/>
            <person name="Westhoff P."/>
            <person name="Mayer K.F."/>
            <person name="Messing J."/>
            <person name="Rokhsar D.S."/>
        </authorList>
    </citation>
    <scope>NUCLEOTIDE SEQUENCE [LARGE SCALE GENOMIC DNA]</scope>
    <source>
        <strain evidence="3">cv. BTx623</strain>
    </source>
</reference>
<dbReference type="Gramene" id="KXG32231">
    <property type="protein sequence ID" value="KXG32231"/>
    <property type="gene ID" value="SORBI_3003G124400"/>
</dbReference>
<evidence type="ECO:0000313" key="3">
    <source>
        <dbReference type="Proteomes" id="UP000000768"/>
    </source>
</evidence>
<organism evidence="2 3">
    <name type="scientific">Sorghum bicolor</name>
    <name type="common">Sorghum</name>
    <name type="synonym">Sorghum vulgare</name>
    <dbReference type="NCBI Taxonomy" id="4558"/>
    <lineage>
        <taxon>Eukaryota</taxon>
        <taxon>Viridiplantae</taxon>
        <taxon>Streptophyta</taxon>
        <taxon>Embryophyta</taxon>
        <taxon>Tracheophyta</taxon>
        <taxon>Spermatophyta</taxon>
        <taxon>Magnoliopsida</taxon>
        <taxon>Liliopsida</taxon>
        <taxon>Poales</taxon>
        <taxon>Poaceae</taxon>
        <taxon>PACMAD clade</taxon>
        <taxon>Panicoideae</taxon>
        <taxon>Andropogonodae</taxon>
        <taxon>Andropogoneae</taxon>
        <taxon>Sorghinae</taxon>
        <taxon>Sorghum</taxon>
    </lineage>
</organism>
<evidence type="ECO:0000256" key="1">
    <source>
        <dbReference type="SAM" id="MobiDB-lite"/>
    </source>
</evidence>
<keyword evidence="3" id="KW-1185">Reference proteome</keyword>
<feature type="region of interest" description="Disordered" evidence="1">
    <location>
        <begin position="21"/>
        <end position="41"/>
    </location>
</feature>
<sequence length="94" mass="10105">MSLKLSTCKATVELNGFVNKSKQGCSRSGSTSAGNSRTSPPTKLVQEAFCSSNGLKVTGNTCQVQFVAGTWCLELYHIVSAWFNLLLQNLSAEK</sequence>
<dbReference type="InParanoid" id="A0A1B6Q2S8"/>
<gene>
    <name evidence="2" type="ORF">SORBI_3003G124400</name>
</gene>
<dbReference type="EMBL" id="CM000762">
    <property type="protein sequence ID" value="KXG32231.1"/>
    <property type="molecule type" value="Genomic_DNA"/>
</dbReference>
<dbReference type="AlphaFoldDB" id="A0A1B6Q2S8"/>
<protein>
    <submittedName>
        <fullName evidence="2">Uncharacterized protein</fullName>
    </submittedName>
</protein>
<evidence type="ECO:0000313" key="2">
    <source>
        <dbReference type="EMBL" id="KXG32231.1"/>
    </source>
</evidence>
<dbReference type="Proteomes" id="UP000000768">
    <property type="component" value="Chromosome 3"/>
</dbReference>
<proteinExistence type="predicted"/>
<name>A0A1B6Q2S8_SORBI</name>